<name>A0A6A3BWH9_HIBSY</name>
<gene>
    <name evidence="1" type="ORF">F3Y22_tig00016849pilonHSYRG00004</name>
</gene>
<dbReference type="EMBL" id="VEPZ02000642">
    <property type="protein sequence ID" value="KAE8721103.1"/>
    <property type="molecule type" value="Genomic_DNA"/>
</dbReference>
<proteinExistence type="predicted"/>
<sequence length="108" mass="11924">MRFKLWKDRNNHVFNGTNSDPATAIHVGISWSKFYHESPIHLKNSACLQPISVKWSPPVDGWIYVNTDGALSLSSKKSSAGGLLRSSTGECLIAFHRNRGLGVICLDL</sequence>
<evidence type="ECO:0000313" key="1">
    <source>
        <dbReference type="EMBL" id="KAE8721103.1"/>
    </source>
</evidence>
<evidence type="ECO:0000313" key="2">
    <source>
        <dbReference type="Proteomes" id="UP000436088"/>
    </source>
</evidence>
<accession>A0A6A3BWH9</accession>
<comment type="caution">
    <text evidence="1">The sequence shown here is derived from an EMBL/GenBank/DDBJ whole genome shotgun (WGS) entry which is preliminary data.</text>
</comment>
<evidence type="ECO:0008006" key="3">
    <source>
        <dbReference type="Google" id="ProtNLM"/>
    </source>
</evidence>
<keyword evidence="2" id="KW-1185">Reference proteome</keyword>
<protein>
    <recommendedName>
        <fullName evidence="3">RNase H type-1 domain-containing protein</fullName>
    </recommendedName>
</protein>
<dbReference type="AlphaFoldDB" id="A0A6A3BWH9"/>
<organism evidence="1 2">
    <name type="scientific">Hibiscus syriacus</name>
    <name type="common">Rose of Sharon</name>
    <dbReference type="NCBI Taxonomy" id="106335"/>
    <lineage>
        <taxon>Eukaryota</taxon>
        <taxon>Viridiplantae</taxon>
        <taxon>Streptophyta</taxon>
        <taxon>Embryophyta</taxon>
        <taxon>Tracheophyta</taxon>
        <taxon>Spermatophyta</taxon>
        <taxon>Magnoliopsida</taxon>
        <taxon>eudicotyledons</taxon>
        <taxon>Gunneridae</taxon>
        <taxon>Pentapetalae</taxon>
        <taxon>rosids</taxon>
        <taxon>malvids</taxon>
        <taxon>Malvales</taxon>
        <taxon>Malvaceae</taxon>
        <taxon>Malvoideae</taxon>
        <taxon>Hibiscus</taxon>
    </lineage>
</organism>
<reference evidence="1" key="1">
    <citation type="submission" date="2019-09" db="EMBL/GenBank/DDBJ databases">
        <title>Draft genome information of white flower Hibiscus syriacus.</title>
        <authorList>
            <person name="Kim Y.-M."/>
        </authorList>
    </citation>
    <scope>NUCLEOTIDE SEQUENCE [LARGE SCALE GENOMIC DNA]</scope>
    <source>
        <strain evidence="1">YM2019G1</strain>
    </source>
</reference>
<dbReference type="Proteomes" id="UP000436088">
    <property type="component" value="Unassembled WGS sequence"/>
</dbReference>